<feature type="region of interest" description="Disordered" evidence="1">
    <location>
        <begin position="50"/>
        <end position="94"/>
    </location>
</feature>
<dbReference type="Proteomes" id="UP000233556">
    <property type="component" value="Unassembled WGS sequence"/>
</dbReference>
<keyword evidence="3" id="KW-1185">Reference proteome</keyword>
<protein>
    <submittedName>
        <fullName evidence="2">Uncharacterized protein</fullName>
    </submittedName>
</protein>
<evidence type="ECO:0000313" key="2">
    <source>
        <dbReference type="EMBL" id="PKU30832.1"/>
    </source>
</evidence>
<gene>
    <name evidence="2" type="ORF">llap_18864</name>
</gene>
<evidence type="ECO:0000313" key="3">
    <source>
        <dbReference type="Proteomes" id="UP000233556"/>
    </source>
</evidence>
<proteinExistence type="predicted"/>
<feature type="compositionally biased region" description="Acidic residues" evidence="1">
    <location>
        <begin position="64"/>
        <end position="90"/>
    </location>
</feature>
<dbReference type="EMBL" id="KZ513886">
    <property type="protein sequence ID" value="PKU30832.1"/>
    <property type="molecule type" value="Genomic_DNA"/>
</dbReference>
<reference evidence="3" key="2">
    <citation type="submission" date="2017-12" db="EMBL/GenBank/DDBJ databases">
        <title>Genome sequence of the Bar-tailed Godwit (Limosa lapponica baueri).</title>
        <authorList>
            <person name="Lima N.C.B."/>
            <person name="Parody-Merino A.M."/>
            <person name="Battley P.F."/>
            <person name="Fidler A.E."/>
            <person name="Prosdocimi F."/>
        </authorList>
    </citation>
    <scope>NUCLEOTIDE SEQUENCE [LARGE SCALE GENOMIC DNA]</scope>
</reference>
<organism evidence="2 3">
    <name type="scientific">Limosa lapponica baueri</name>
    <dbReference type="NCBI Taxonomy" id="1758121"/>
    <lineage>
        <taxon>Eukaryota</taxon>
        <taxon>Metazoa</taxon>
        <taxon>Chordata</taxon>
        <taxon>Craniata</taxon>
        <taxon>Vertebrata</taxon>
        <taxon>Euteleostomi</taxon>
        <taxon>Archelosauria</taxon>
        <taxon>Archosauria</taxon>
        <taxon>Dinosauria</taxon>
        <taxon>Saurischia</taxon>
        <taxon>Theropoda</taxon>
        <taxon>Coelurosauria</taxon>
        <taxon>Aves</taxon>
        <taxon>Neognathae</taxon>
        <taxon>Neoaves</taxon>
        <taxon>Charadriiformes</taxon>
        <taxon>Scolopacidae</taxon>
        <taxon>Limosa</taxon>
    </lineage>
</organism>
<reference evidence="3" key="1">
    <citation type="submission" date="2017-11" db="EMBL/GenBank/DDBJ databases">
        <authorList>
            <person name="Lima N.C."/>
            <person name="Parody-Merino A.M."/>
            <person name="Battley P.F."/>
            <person name="Fidler A.E."/>
            <person name="Prosdocimi F."/>
        </authorList>
    </citation>
    <scope>NUCLEOTIDE SEQUENCE [LARGE SCALE GENOMIC DNA]</scope>
</reference>
<name>A0A2I0TAP6_LIMLA</name>
<dbReference type="AlphaFoldDB" id="A0A2I0TAP6"/>
<sequence>MKGSCRFRSLKLLSWCFQEEEEMVAKNWLLPGYRGLPSRRSWWPQEPVLAMGKAQSPWPGTEEQREEEEEEEEKEEEEEEKEEEKEEEGSAAEALLSCIPRGFLKRMKC</sequence>
<accession>A0A2I0TAP6</accession>
<evidence type="ECO:0000256" key="1">
    <source>
        <dbReference type="SAM" id="MobiDB-lite"/>
    </source>
</evidence>